<dbReference type="InterPro" id="IPR036388">
    <property type="entry name" value="WH-like_DNA-bd_sf"/>
</dbReference>
<dbReference type="SUPFAM" id="SSF46785">
    <property type="entry name" value="Winged helix' DNA-binding domain"/>
    <property type="match status" value="1"/>
</dbReference>
<organism evidence="3 4">
    <name type="scientific">Microlunatus elymi</name>
    <dbReference type="NCBI Taxonomy" id="2596828"/>
    <lineage>
        <taxon>Bacteria</taxon>
        <taxon>Bacillati</taxon>
        <taxon>Actinomycetota</taxon>
        <taxon>Actinomycetes</taxon>
        <taxon>Propionibacteriales</taxon>
        <taxon>Propionibacteriaceae</taxon>
        <taxon>Microlunatus</taxon>
    </lineage>
</organism>
<sequence>MERTQATELLESLVSLSRITRHMAHRDGEQSVSATPMALLHVVQDTDPRLGDLAERLRVKPSVASRAVAALETDGYVKRVADPDDARACRIHLTDAGRAHLRRRQERAVELIARSFADWTDEDAERSVRLLKRLEDSVVRWVGHVEQSVAAGQDPFDTPPDFSPTLPSTAPPNPAPPPGSEAAPAISATTTTSDQTHPRTAWEKTTA</sequence>
<dbReference type="OrthoDB" id="122135at2"/>
<accession>A0A516PZZ5</accession>
<dbReference type="PANTHER" id="PTHR33164:SF57">
    <property type="entry name" value="MARR-FAMILY TRANSCRIPTIONAL REGULATOR"/>
    <property type="match status" value="1"/>
</dbReference>
<dbReference type="PANTHER" id="PTHR33164">
    <property type="entry name" value="TRANSCRIPTIONAL REGULATOR, MARR FAMILY"/>
    <property type="match status" value="1"/>
</dbReference>
<dbReference type="InterPro" id="IPR022689">
    <property type="entry name" value="Iron_dep_repressor"/>
</dbReference>
<dbReference type="GO" id="GO:0046914">
    <property type="term" value="F:transition metal ion binding"/>
    <property type="evidence" value="ECO:0007669"/>
    <property type="project" value="InterPro"/>
</dbReference>
<proteinExistence type="predicted"/>
<evidence type="ECO:0000313" key="3">
    <source>
        <dbReference type="EMBL" id="QDP96749.1"/>
    </source>
</evidence>
<dbReference type="EMBL" id="CP041692">
    <property type="protein sequence ID" value="QDP96749.1"/>
    <property type="molecule type" value="Genomic_DNA"/>
</dbReference>
<dbReference type="AlphaFoldDB" id="A0A516PZZ5"/>
<protein>
    <submittedName>
        <fullName evidence="3">MarR family transcriptional regulator</fullName>
    </submittedName>
</protein>
<dbReference type="InterPro" id="IPR039422">
    <property type="entry name" value="MarR/SlyA-like"/>
</dbReference>
<feature type="compositionally biased region" description="Low complexity" evidence="1">
    <location>
        <begin position="180"/>
        <end position="193"/>
    </location>
</feature>
<dbReference type="PRINTS" id="PR00598">
    <property type="entry name" value="HTHMARR"/>
</dbReference>
<evidence type="ECO:0000259" key="2">
    <source>
        <dbReference type="PROSITE" id="PS50995"/>
    </source>
</evidence>
<dbReference type="RefSeq" id="WP_143986711.1">
    <property type="nucleotide sequence ID" value="NZ_CP041692.1"/>
</dbReference>
<dbReference type="PROSITE" id="PS50995">
    <property type="entry name" value="HTH_MARR_2"/>
    <property type="match status" value="1"/>
</dbReference>
<gene>
    <name evidence="3" type="ORF">FOE78_13265</name>
</gene>
<feature type="region of interest" description="Disordered" evidence="1">
    <location>
        <begin position="150"/>
        <end position="207"/>
    </location>
</feature>
<dbReference type="GO" id="GO:0006950">
    <property type="term" value="P:response to stress"/>
    <property type="evidence" value="ECO:0007669"/>
    <property type="project" value="TreeGrafter"/>
</dbReference>
<feature type="compositionally biased region" description="Pro residues" evidence="1">
    <location>
        <begin position="169"/>
        <end position="179"/>
    </location>
</feature>
<dbReference type="InterPro" id="IPR000835">
    <property type="entry name" value="HTH_MarR-typ"/>
</dbReference>
<evidence type="ECO:0000313" key="4">
    <source>
        <dbReference type="Proteomes" id="UP000319263"/>
    </source>
</evidence>
<keyword evidence="4" id="KW-1185">Reference proteome</keyword>
<feature type="compositionally biased region" description="Basic and acidic residues" evidence="1">
    <location>
        <begin position="196"/>
        <end position="207"/>
    </location>
</feature>
<dbReference type="Gene3D" id="1.10.10.10">
    <property type="entry name" value="Winged helix-like DNA-binding domain superfamily/Winged helix DNA-binding domain"/>
    <property type="match status" value="1"/>
</dbReference>
<dbReference type="KEGG" id="mik:FOE78_13265"/>
<dbReference type="GO" id="GO:0003700">
    <property type="term" value="F:DNA-binding transcription factor activity"/>
    <property type="evidence" value="ECO:0007669"/>
    <property type="project" value="InterPro"/>
</dbReference>
<dbReference type="Proteomes" id="UP000319263">
    <property type="component" value="Chromosome"/>
</dbReference>
<dbReference type="SMART" id="SM00529">
    <property type="entry name" value="HTH_DTXR"/>
    <property type="match status" value="1"/>
</dbReference>
<dbReference type="SMART" id="SM00347">
    <property type="entry name" value="HTH_MARR"/>
    <property type="match status" value="1"/>
</dbReference>
<name>A0A516PZZ5_9ACTN</name>
<evidence type="ECO:0000256" key="1">
    <source>
        <dbReference type="SAM" id="MobiDB-lite"/>
    </source>
</evidence>
<reference evidence="3 4" key="1">
    <citation type="submission" date="2019-07" db="EMBL/GenBank/DDBJ databases">
        <title>Microlunatus dokdonensis sp. nov. isolated from the rhizospheric soil of the wild plant Elymus tsukushiensis.</title>
        <authorList>
            <person name="Ghim S.-Y."/>
            <person name="Hwang Y.-J."/>
            <person name="Son J.-S."/>
            <person name="Shin J.-H."/>
        </authorList>
    </citation>
    <scope>NUCLEOTIDE SEQUENCE [LARGE SCALE GENOMIC DNA]</scope>
    <source>
        <strain evidence="3 4">KUDC0627</strain>
    </source>
</reference>
<dbReference type="InterPro" id="IPR036390">
    <property type="entry name" value="WH_DNA-bd_sf"/>
</dbReference>
<feature type="domain" description="HTH marR-type" evidence="2">
    <location>
        <begin position="6"/>
        <end position="136"/>
    </location>
</feature>
<dbReference type="Pfam" id="PF12802">
    <property type="entry name" value="MarR_2"/>
    <property type="match status" value="1"/>
</dbReference>